<dbReference type="InterPro" id="IPR004360">
    <property type="entry name" value="Glyas_Fos-R_dOase_dom"/>
</dbReference>
<name>A0A6G1JM32_9PLEO</name>
<dbReference type="SUPFAM" id="SSF54593">
    <property type="entry name" value="Glyoxalase/Bleomycin resistance protein/Dihydroxybiphenyl dioxygenase"/>
    <property type="match status" value="1"/>
</dbReference>
<evidence type="ECO:0000259" key="2">
    <source>
        <dbReference type="PROSITE" id="PS51819"/>
    </source>
</evidence>
<feature type="domain" description="VOC" evidence="2">
    <location>
        <begin position="9"/>
        <end position="126"/>
    </location>
</feature>
<evidence type="ECO:0000256" key="1">
    <source>
        <dbReference type="ARBA" id="ARBA00010363"/>
    </source>
</evidence>
<accession>A0A6G1JM32</accession>
<dbReference type="GO" id="GO:0051213">
    <property type="term" value="F:dioxygenase activity"/>
    <property type="evidence" value="ECO:0007669"/>
    <property type="project" value="UniProtKB-KW"/>
</dbReference>
<proteinExistence type="inferred from homology"/>
<dbReference type="OrthoDB" id="5371818at2759"/>
<dbReference type="InterPro" id="IPR050383">
    <property type="entry name" value="GlyoxalaseI/FosfomycinResist"/>
</dbReference>
<dbReference type="PROSITE" id="PS51819">
    <property type="entry name" value="VOC"/>
    <property type="match status" value="1"/>
</dbReference>
<gene>
    <name evidence="3" type="ORF">K458DRAFT_483277</name>
</gene>
<dbReference type="PANTHER" id="PTHR21366:SF14">
    <property type="entry name" value="GLYOXALASE DOMAIN-CONTAINING PROTEIN 5"/>
    <property type="match status" value="1"/>
</dbReference>
<keyword evidence="3" id="KW-0560">Oxidoreductase</keyword>
<dbReference type="Proteomes" id="UP000799291">
    <property type="component" value="Unassembled WGS sequence"/>
</dbReference>
<dbReference type="InterPro" id="IPR029068">
    <property type="entry name" value="Glyas_Bleomycin-R_OHBP_Dase"/>
</dbReference>
<comment type="similarity">
    <text evidence="1">Belongs to the glyoxalase I family.</text>
</comment>
<dbReference type="InterPro" id="IPR037523">
    <property type="entry name" value="VOC_core"/>
</dbReference>
<dbReference type="AlphaFoldDB" id="A0A6G1JM32"/>
<reference evidence="3" key="1">
    <citation type="journal article" date="2020" name="Stud. Mycol.">
        <title>101 Dothideomycetes genomes: a test case for predicting lifestyles and emergence of pathogens.</title>
        <authorList>
            <person name="Haridas S."/>
            <person name="Albert R."/>
            <person name="Binder M."/>
            <person name="Bloem J."/>
            <person name="Labutti K."/>
            <person name="Salamov A."/>
            <person name="Andreopoulos B."/>
            <person name="Baker S."/>
            <person name="Barry K."/>
            <person name="Bills G."/>
            <person name="Bluhm B."/>
            <person name="Cannon C."/>
            <person name="Castanera R."/>
            <person name="Culley D."/>
            <person name="Daum C."/>
            <person name="Ezra D."/>
            <person name="Gonzalez J."/>
            <person name="Henrissat B."/>
            <person name="Kuo A."/>
            <person name="Liang C."/>
            <person name="Lipzen A."/>
            <person name="Lutzoni F."/>
            <person name="Magnuson J."/>
            <person name="Mondo S."/>
            <person name="Nolan M."/>
            <person name="Ohm R."/>
            <person name="Pangilinan J."/>
            <person name="Park H.-J."/>
            <person name="Ramirez L."/>
            <person name="Alfaro M."/>
            <person name="Sun H."/>
            <person name="Tritt A."/>
            <person name="Yoshinaga Y."/>
            <person name="Zwiers L.-H."/>
            <person name="Turgeon B."/>
            <person name="Goodwin S."/>
            <person name="Spatafora J."/>
            <person name="Crous P."/>
            <person name="Grigoriev I."/>
        </authorList>
    </citation>
    <scope>NUCLEOTIDE SEQUENCE</scope>
    <source>
        <strain evidence="3">CBS 122367</strain>
    </source>
</reference>
<sequence>MVQVLPPAKLAHVVLRSNNYEPMIEFYVKFLGARISQKGPVAAFLTYDEEHHRIAIINMPHLSPRVGSSNGLEHVAFTYNTLGDLVTAYKQRLELGIKPVWTVNHGATMSFYYQDPDGNKLEQQVNTMTPEEADEFMRTEEFTVNPLGVDVDPEELISRLEAGEDEKTLLKRPDEGPRELSTLPLAMIN</sequence>
<dbReference type="Gene3D" id="3.10.180.10">
    <property type="entry name" value="2,3-Dihydroxybiphenyl 1,2-Dioxygenase, domain 1"/>
    <property type="match status" value="1"/>
</dbReference>
<protein>
    <submittedName>
        <fullName evidence="3">Glyoxalase/Bleomycin resistance protein/Dihydroxybiphenyl dioxygenase</fullName>
    </submittedName>
</protein>
<keyword evidence="4" id="KW-1185">Reference proteome</keyword>
<dbReference type="Pfam" id="PF00903">
    <property type="entry name" value="Glyoxalase"/>
    <property type="match status" value="1"/>
</dbReference>
<dbReference type="PANTHER" id="PTHR21366">
    <property type="entry name" value="GLYOXALASE FAMILY PROTEIN"/>
    <property type="match status" value="1"/>
</dbReference>
<evidence type="ECO:0000313" key="3">
    <source>
        <dbReference type="EMBL" id="KAF2691213.1"/>
    </source>
</evidence>
<evidence type="ECO:0000313" key="4">
    <source>
        <dbReference type="Proteomes" id="UP000799291"/>
    </source>
</evidence>
<organism evidence="3 4">
    <name type="scientific">Lentithecium fluviatile CBS 122367</name>
    <dbReference type="NCBI Taxonomy" id="1168545"/>
    <lineage>
        <taxon>Eukaryota</taxon>
        <taxon>Fungi</taxon>
        <taxon>Dikarya</taxon>
        <taxon>Ascomycota</taxon>
        <taxon>Pezizomycotina</taxon>
        <taxon>Dothideomycetes</taxon>
        <taxon>Pleosporomycetidae</taxon>
        <taxon>Pleosporales</taxon>
        <taxon>Massarineae</taxon>
        <taxon>Lentitheciaceae</taxon>
        <taxon>Lentithecium</taxon>
    </lineage>
</organism>
<dbReference type="EMBL" id="MU005570">
    <property type="protein sequence ID" value="KAF2691213.1"/>
    <property type="molecule type" value="Genomic_DNA"/>
</dbReference>
<keyword evidence="3" id="KW-0223">Dioxygenase</keyword>